<dbReference type="InterPro" id="IPR002401">
    <property type="entry name" value="Cyt_P450_E_grp-I"/>
</dbReference>
<feature type="signal peptide" evidence="11">
    <location>
        <begin position="1"/>
        <end position="17"/>
    </location>
</feature>
<evidence type="ECO:0000256" key="9">
    <source>
        <dbReference type="PIRSR" id="PIRSR602401-1"/>
    </source>
</evidence>
<dbReference type="PANTHER" id="PTHR46300:SF7">
    <property type="entry name" value="P450, PUTATIVE (EUROFUNG)-RELATED"/>
    <property type="match status" value="1"/>
</dbReference>
<dbReference type="InParanoid" id="A0A286U6W1"/>
<evidence type="ECO:0000256" key="2">
    <source>
        <dbReference type="ARBA" id="ARBA00005179"/>
    </source>
</evidence>
<evidence type="ECO:0000256" key="4">
    <source>
        <dbReference type="ARBA" id="ARBA00022617"/>
    </source>
</evidence>
<gene>
    <name evidence="12" type="ORF">PNOK_0907800</name>
</gene>
<dbReference type="PROSITE" id="PS00086">
    <property type="entry name" value="CYTOCHROME_P450"/>
    <property type="match status" value="1"/>
</dbReference>
<keyword evidence="8 10" id="KW-0503">Monooxygenase</keyword>
<evidence type="ECO:0000313" key="13">
    <source>
        <dbReference type="Proteomes" id="UP000217199"/>
    </source>
</evidence>
<evidence type="ECO:0000256" key="10">
    <source>
        <dbReference type="RuleBase" id="RU000461"/>
    </source>
</evidence>
<dbReference type="PRINTS" id="PR00385">
    <property type="entry name" value="P450"/>
</dbReference>
<evidence type="ECO:0000256" key="5">
    <source>
        <dbReference type="ARBA" id="ARBA00022723"/>
    </source>
</evidence>
<keyword evidence="11" id="KW-0732">Signal</keyword>
<accession>A0A286U6W1</accession>
<dbReference type="SUPFAM" id="SSF48264">
    <property type="entry name" value="Cytochrome P450"/>
    <property type="match status" value="1"/>
</dbReference>
<dbReference type="GO" id="GO:0004497">
    <property type="term" value="F:monooxygenase activity"/>
    <property type="evidence" value="ECO:0007669"/>
    <property type="project" value="UniProtKB-KW"/>
</dbReference>
<comment type="caution">
    <text evidence="12">The sequence shown here is derived from an EMBL/GenBank/DDBJ whole genome shotgun (WGS) entry which is preliminary data.</text>
</comment>
<dbReference type="InterPro" id="IPR050364">
    <property type="entry name" value="Cytochrome_P450_fung"/>
</dbReference>
<organism evidence="12 13">
    <name type="scientific">Pyrrhoderma noxium</name>
    <dbReference type="NCBI Taxonomy" id="2282107"/>
    <lineage>
        <taxon>Eukaryota</taxon>
        <taxon>Fungi</taxon>
        <taxon>Dikarya</taxon>
        <taxon>Basidiomycota</taxon>
        <taxon>Agaricomycotina</taxon>
        <taxon>Agaricomycetes</taxon>
        <taxon>Hymenochaetales</taxon>
        <taxon>Hymenochaetaceae</taxon>
        <taxon>Pyrrhoderma</taxon>
    </lineage>
</organism>
<protein>
    <submittedName>
        <fullName evidence="12">Cytochrome P450</fullName>
    </submittedName>
</protein>
<evidence type="ECO:0000256" key="1">
    <source>
        <dbReference type="ARBA" id="ARBA00001971"/>
    </source>
</evidence>
<dbReference type="STRING" id="2282107.A0A286U6W1"/>
<dbReference type="Gene3D" id="1.10.630.10">
    <property type="entry name" value="Cytochrome P450"/>
    <property type="match status" value="1"/>
</dbReference>
<dbReference type="InterPro" id="IPR001128">
    <property type="entry name" value="Cyt_P450"/>
</dbReference>
<dbReference type="InterPro" id="IPR017972">
    <property type="entry name" value="Cyt_P450_CS"/>
</dbReference>
<dbReference type="EMBL" id="NBII01000010">
    <property type="protein sequence ID" value="PAV15316.1"/>
    <property type="molecule type" value="Genomic_DNA"/>
</dbReference>
<dbReference type="Pfam" id="PF00067">
    <property type="entry name" value="p450"/>
    <property type="match status" value="1"/>
</dbReference>
<evidence type="ECO:0000313" key="12">
    <source>
        <dbReference type="EMBL" id="PAV15316.1"/>
    </source>
</evidence>
<comment type="cofactor">
    <cofactor evidence="1 9">
        <name>heme</name>
        <dbReference type="ChEBI" id="CHEBI:30413"/>
    </cofactor>
</comment>
<keyword evidence="4 9" id="KW-0349">Heme</keyword>
<dbReference type="GO" id="GO:0005506">
    <property type="term" value="F:iron ion binding"/>
    <property type="evidence" value="ECO:0007669"/>
    <property type="project" value="InterPro"/>
</dbReference>
<keyword evidence="6 10" id="KW-0560">Oxidoreductase</keyword>
<dbReference type="GO" id="GO:0016705">
    <property type="term" value="F:oxidoreductase activity, acting on paired donors, with incorporation or reduction of molecular oxygen"/>
    <property type="evidence" value="ECO:0007669"/>
    <property type="project" value="InterPro"/>
</dbReference>
<dbReference type="PRINTS" id="PR00463">
    <property type="entry name" value="EP450I"/>
</dbReference>
<proteinExistence type="inferred from homology"/>
<evidence type="ECO:0000256" key="3">
    <source>
        <dbReference type="ARBA" id="ARBA00010617"/>
    </source>
</evidence>
<comment type="pathway">
    <text evidence="2">Secondary metabolite biosynthesis.</text>
</comment>
<feature type="binding site" description="axial binding residue" evidence="9">
    <location>
        <position position="441"/>
    </location>
    <ligand>
        <name>heme</name>
        <dbReference type="ChEBI" id="CHEBI:30413"/>
    </ligand>
    <ligandPart>
        <name>Fe</name>
        <dbReference type="ChEBI" id="CHEBI:18248"/>
    </ligandPart>
</feature>
<evidence type="ECO:0000256" key="7">
    <source>
        <dbReference type="ARBA" id="ARBA00023004"/>
    </source>
</evidence>
<keyword evidence="5 9" id="KW-0479">Metal-binding</keyword>
<feature type="chain" id="PRO_5013823719" evidence="11">
    <location>
        <begin position="18"/>
        <end position="519"/>
    </location>
</feature>
<dbReference type="PANTHER" id="PTHR46300">
    <property type="entry name" value="P450, PUTATIVE (EUROFUNG)-RELATED-RELATED"/>
    <property type="match status" value="1"/>
</dbReference>
<evidence type="ECO:0000256" key="8">
    <source>
        <dbReference type="ARBA" id="ARBA00023033"/>
    </source>
</evidence>
<dbReference type="Proteomes" id="UP000217199">
    <property type="component" value="Unassembled WGS sequence"/>
</dbReference>
<comment type="similarity">
    <text evidence="3 10">Belongs to the cytochrome P450 family.</text>
</comment>
<dbReference type="InterPro" id="IPR036396">
    <property type="entry name" value="Cyt_P450_sf"/>
</dbReference>
<dbReference type="GO" id="GO:0020037">
    <property type="term" value="F:heme binding"/>
    <property type="evidence" value="ECO:0007669"/>
    <property type="project" value="InterPro"/>
</dbReference>
<name>A0A286U6W1_9AGAM</name>
<dbReference type="CDD" id="cd11065">
    <property type="entry name" value="CYP64-like"/>
    <property type="match status" value="1"/>
</dbReference>
<reference evidence="12 13" key="1">
    <citation type="journal article" date="2017" name="Mol. Ecol.">
        <title>Comparative and population genomic landscape of Phellinus noxius: A hypervariable fungus causing root rot in trees.</title>
        <authorList>
            <person name="Chung C.L."/>
            <person name="Lee T.J."/>
            <person name="Akiba M."/>
            <person name="Lee H.H."/>
            <person name="Kuo T.H."/>
            <person name="Liu D."/>
            <person name="Ke H.M."/>
            <person name="Yokoi T."/>
            <person name="Roa M.B."/>
            <person name="Lu M.J."/>
            <person name="Chang Y.Y."/>
            <person name="Ann P.J."/>
            <person name="Tsai J.N."/>
            <person name="Chen C.Y."/>
            <person name="Tzean S.S."/>
            <person name="Ota Y."/>
            <person name="Hattori T."/>
            <person name="Sahashi N."/>
            <person name="Liou R.F."/>
            <person name="Kikuchi T."/>
            <person name="Tsai I.J."/>
        </authorList>
    </citation>
    <scope>NUCLEOTIDE SEQUENCE [LARGE SCALE GENOMIC DNA]</scope>
    <source>
        <strain evidence="12 13">FFPRI411160</strain>
    </source>
</reference>
<keyword evidence="13" id="KW-1185">Reference proteome</keyword>
<sequence length="519" mass="58894">MSLYLTPVFSVLCIVLGLHISRKCSYRQRQAYPYPPGPKGLPVLGNFLDMTATRDCKTLQSLRDTYGSIAHLRVFGRSYIYLNDYKTMVDLFEKRGNIYSSRPHLVMNDLQGWNEWFIVMLPYGPELRKSRQKLHSFLQQSVVPDYYPFQAQSACRLAELLLKDSENFVDIVKYSVADLITRVTYGYETIGVSDPIISIAEKGVEAFADAQGFYLVNELPWLQYLPSWLPGMGFLRTAEDGYKKSMDMYKTPYEKFKKNFEMGMGYSSISARLLDSLREKNGGISQDDEDFTAKVTSVIYSGGADTTASALLTFILAMVLNPEVQRRAQKEIDDIIGRNALPTFADLPKLKYVDAIRKECLRWQTVVATPPPHVVTKDDEINGYFIPANSIIMGNIWAILRDPVEYPDPDEFIPERFIPAEDKRSPLDPGKVVFSVGRRICPGKHFAENSLFIDLAIVLATCNIEKAIDNCGDTIIPDAEYTKQFIRHPIPFRCSITPRNNVSLKLLRQVINAEISSEN</sequence>
<keyword evidence="7 9" id="KW-0408">Iron</keyword>
<evidence type="ECO:0000256" key="11">
    <source>
        <dbReference type="SAM" id="SignalP"/>
    </source>
</evidence>
<dbReference type="AlphaFoldDB" id="A0A286U6W1"/>
<evidence type="ECO:0000256" key="6">
    <source>
        <dbReference type="ARBA" id="ARBA00023002"/>
    </source>
</evidence>
<dbReference type="OrthoDB" id="1055148at2759"/>